<dbReference type="SMART" id="SM00530">
    <property type="entry name" value="HTH_XRE"/>
    <property type="match status" value="1"/>
</dbReference>
<feature type="region of interest" description="Disordered" evidence="1">
    <location>
        <begin position="1"/>
        <end position="35"/>
    </location>
</feature>
<proteinExistence type="predicted"/>
<sequence length="322" mass="35564">MTAASTSARELGAFLRSRREQTRPEDLGLEPGPRRRVGGLRREEVAVLAGLSTDYYQRLEQGRNVRPSDAVLDSIADALDLDDVERRHLMMLARAARRPSPPRRRARERVPDNARLLIASLALPAFAVNRHLDVLAWNGLAAELLGDPLQLPPSHRNVLMTLFRDDESRLRCAGWETMALDYIGMLRAAVALDPDHPRAVAIIGELSIQSAEFRRMWARHHVRESVHGAKTIRHPRIGEIDVEWDAYPIPGVPGAHMIVFAPQPGHEDRLQLLAAVSSLDATTRPTENPRKVRKGTQRSSTSTGGRLATGPHAAAVTDGDAP</sequence>
<dbReference type="SUPFAM" id="SSF47413">
    <property type="entry name" value="lambda repressor-like DNA-binding domains"/>
    <property type="match status" value="1"/>
</dbReference>
<dbReference type="EMBL" id="JADAQT010000068">
    <property type="protein sequence ID" value="MBE1875697.1"/>
    <property type="molecule type" value="Genomic_DNA"/>
</dbReference>
<reference evidence="3 4" key="1">
    <citation type="submission" date="2020-10" db="EMBL/GenBank/DDBJ databases">
        <title>Myceligenerans pegani sp. nov., an endophytic actinomycete isolated from Peganum harmala L. in Xinjiang, China.</title>
        <authorList>
            <person name="Xin L."/>
        </authorList>
    </citation>
    <scope>NUCLEOTIDE SEQUENCE [LARGE SCALE GENOMIC DNA]</scope>
    <source>
        <strain evidence="3 4">TRM65318</strain>
    </source>
</reference>
<dbReference type="Gene3D" id="3.30.450.180">
    <property type="match status" value="1"/>
</dbReference>
<dbReference type="InterPro" id="IPR041413">
    <property type="entry name" value="MLTR_LBD"/>
</dbReference>
<dbReference type="PANTHER" id="PTHR35010:SF2">
    <property type="entry name" value="BLL4672 PROTEIN"/>
    <property type="match status" value="1"/>
</dbReference>
<feature type="region of interest" description="Disordered" evidence="1">
    <location>
        <begin position="280"/>
        <end position="322"/>
    </location>
</feature>
<evidence type="ECO:0000259" key="2">
    <source>
        <dbReference type="PROSITE" id="PS50943"/>
    </source>
</evidence>
<dbReference type="RefSeq" id="WP_192862270.1">
    <property type="nucleotide sequence ID" value="NZ_JADAQT010000068.1"/>
</dbReference>
<dbReference type="PROSITE" id="PS50943">
    <property type="entry name" value="HTH_CROC1"/>
    <property type="match status" value="1"/>
</dbReference>
<name>A0ABR9MWE4_9MICO</name>
<comment type="caution">
    <text evidence="3">The sequence shown here is derived from an EMBL/GenBank/DDBJ whole genome shotgun (WGS) entry which is preliminary data.</text>
</comment>
<dbReference type="Pfam" id="PF13560">
    <property type="entry name" value="HTH_31"/>
    <property type="match status" value="1"/>
</dbReference>
<dbReference type="PANTHER" id="PTHR35010">
    <property type="entry name" value="BLL4672 PROTEIN-RELATED"/>
    <property type="match status" value="1"/>
</dbReference>
<organism evidence="3 4">
    <name type="scientific">Myceligenerans pegani</name>
    <dbReference type="NCBI Taxonomy" id="2776917"/>
    <lineage>
        <taxon>Bacteria</taxon>
        <taxon>Bacillati</taxon>
        <taxon>Actinomycetota</taxon>
        <taxon>Actinomycetes</taxon>
        <taxon>Micrococcales</taxon>
        <taxon>Promicromonosporaceae</taxon>
        <taxon>Myceligenerans</taxon>
    </lineage>
</organism>
<evidence type="ECO:0000256" key="1">
    <source>
        <dbReference type="SAM" id="MobiDB-lite"/>
    </source>
</evidence>
<evidence type="ECO:0000313" key="3">
    <source>
        <dbReference type="EMBL" id="MBE1875697.1"/>
    </source>
</evidence>
<protein>
    <submittedName>
        <fullName evidence="3">Helix-turn-helix domain-containing protein</fullName>
    </submittedName>
</protein>
<dbReference type="InterPro" id="IPR010982">
    <property type="entry name" value="Lambda_DNA-bd_dom_sf"/>
</dbReference>
<keyword evidence="4" id="KW-1185">Reference proteome</keyword>
<dbReference type="Gene3D" id="1.10.260.40">
    <property type="entry name" value="lambda repressor-like DNA-binding domains"/>
    <property type="match status" value="1"/>
</dbReference>
<dbReference type="Pfam" id="PF17765">
    <property type="entry name" value="MLTR_LBD"/>
    <property type="match status" value="1"/>
</dbReference>
<evidence type="ECO:0000313" key="4">
    <source>
        <dbReference type="Proteomes" id="UP000625527"/>
    </source>
</evidence>
<dbReference type="CDD" id="cd00093">
    <property type="entry name" value="HTH_XRE"/>
    <property type="match status" value="1"/>
</dbReference>
<dbReference type="InterPro" id="IPR001387">
    <property type="entry name" value="Cro/C1-type_HTH"/>
</dbReference>
<dbReference type="Proteomes" id="UP000625527">
    <property type="component" value="Unassembled WGS sequence"/>
</dbReference>
<gene>
    <name evidence="3" type="ORF">IHE71_08240</name>
</gene>
<feature type="domain" description="HTH cro/C1-type" evidence="2">
    <location>
        <begin position="39"/>
        <end position="86"/>
    </location>
</feature>
<feature type="compositionally biased region" description="Basic and acidic residues" evidence="1">
    <location>
        <begin position="17"/>
        <end position="26"/>
    </location>
</feature>
<accession>A0ABR9MWE4</accession>